<sequence>MGVLTSQAISRLKFFFFYNQAIPIAYLYDPDKDSLIYQSSKSV</sequence>
<comment type="caution">
    <text evidence="1">The sequence shown here is derived from an EMBL/GenBank/DDBJ whole genome shotgun (WGS) entry which is preliminary data.</text>
</comment>
<proteinExistence type="predicted"/>
<evidence type="ECO:0000313" key="2">
    <source>
        <dbReference type="Proteomes" id="UP000005025"/>
    </source>
</evidence>
<dbReference type="EMBL" id="AGRJ01000007">
    <property type="protein sequence ID" value="EHO54598.1"/>
    <property type="molecule type" value="Genomic_DNA"/>
</dbReference>
<accession>H1LBT5</accession>
<dbReference type="AlphaFoldDB" id="H1LBT5"/>
<dbReference type="Proteomes" id="UP000005025">
    <property type="component" value="Unassembled WGS sequence"/>
</dbReference>
<dbReference type="HOGENOM" id="CLU_3235226_0_0_9"/>
<evidence type="ECO:0000313" key="1">
    <source>
        <dbReference type="EMBL" id="EHO54598.1"/>
    </source>
</evidence>
<reference evidence="1 2" key="1">
    <citation type="submission" date="2011-09" db="EMBL/GenBank/DDBJ databases">
        <authorList>
            <person name="Weinstock G."/>
            <person name="Sodergren E."/>
            <person name="Clifton S."/>
            <person name="Fulton L."/>
            <person name="Fulton B."/>
            <person name="Courtney L."/>
            <person name="Fronick C."/>
            <person name="Harrison M."/>
            <person name="Strong C."/>
            <person name="Farmer C."/>
            <person name="Delahaunty K."/>
            <person name="Markovic C."/>
            <person name="Hall O."/>
            <person name="Minx P."/>
            <person name="Tomlinson C."/>
            <person name="Mitreva M."/>
            <person name="Hou S."/>
            <person name="Chen J."/>
            <person name="Wollam A."/>
            <person name="Pepin K.H."/>
            <person name="Johnson M."/>
            <person name="Bhonagiri V."/>
            <person name="Zhang X."/>
            <person name="Suruliraj S."/>
            <person name="Warren W."/>
            <person name="Chinwalla A."/>
            <person name="Mardis E.R."/>
            <person name="Wilson R.K."/>
        </authorList>
    </citation>
    <scope>NUCLEOTIDE SEQUENCE [LARGE SCALE GENOMIC DNA]</scope>
    <source>
        <strain evidence="1 2">F0435</strain>
    </source>
</reference>
<name>H1LBT5_9LACO</name>
<dbReference type="STRING" id="797516.HMPREF9104_00045"/>
<organism evidence="1 2">
    <name type="scientific">Lentilactobacillus kisonensis F0435</name>
    <dbReference type="NCBI Taxonomy" id="797516"/>
    <lineage>
        <taxon>Bacteria</taxon>
        <taxon>Bacillati</taxon>
        <taxon>Bacillota</taxon>
        <taxon>Bacilli</taxon>
        <taxon>Lactobacillales</taxon>
        <taxon>Lactobacillaceae</taxon>
        <taxon>Lentilactobacillus</taxon>
    </lineage>
</organism>
<protein>
    <submittedName>
        <fullName evidence="1">Uncharacterized protein</fullName>
    </submittedName>
</protein>
<gene>
    <name evidence="1" type="ORF">HMPREF9104_00045</name>
</gene>